<dbReference type="PANTHER" id="PTHR31649:SF1">
    <property type="entry name" value="FARNESOIC ACID O-METHYL TRANSFERASE DOMAIN-CONTAINING PROTEIN"/>
    <property type="match status" value="1"/>
</dbReference>
<evidence type="ECO:0000313" key="1">
    <source>
        <dbReference type="EMBL" id="RTG86381.1"/>
    </source>
</evidence>
<dbReference type="EMBL" id="QMKO01001811">
    <property type="protein sequence ID" value="RTG86381.1"/>
    <property type="molecule type" value="Genomic_DNA"/>
</dbReference>
<dbReference type="InterPro" id="IPR006616">
    <property type="entry name" value="DM9_repeat"/>
</dbReference>
<dbReference type="SMART" id="SM00696">
    <property type="entry name" value="DM9"/>
    <property type="match status" value="4"/>
</dbReference>
<protein>
    <submittedName>
        <fullName evidence="1">Uncharacterized protein</fullName>
    </submittedName>
</protein>
<sequence length="299" mass="32792">MARVSNGLQIPLSWIPAKDGILPKNAVKADEAIYVARCQIDNDLICGKFSEKYGKAYIPLDGKELEFTNYEVLCNTGIPGCRVGYEWIMMNGGDVPENALVAGINKFGTPLYIVKAVIEGEVSVGKVSLILLSVDVYLLHHLFVMARVSNGLQIPLSWIPAKDGILPKNAVKADEAIYVARCQIDNDLICGKFSEKYGKAYIPLDGKELEFTNYEVLCNTGIPGCRVGYEWIMMNGGDVPENALVAGINKFGTPLYIVKAVIEGEVSVGKLIQGESSGCFPWGGDERKCEYYEVLTLKY</sequence>
<dbReference type="STRING" id="6184.A0A430QF95"/>
<dbReference type="Pfam" id="PF11901">
    <property type="entry name" value="DM9"/>
    <property type="match status" value="2"/>
</dbReference>
<organism evidence="1 2">
    <name type="scientific">Schistosoma bovis</name>
    <name type="common">Blood fluke</name>
    <dbReference type="NCBI Taxonomy" id="6184"/>
    <lineage>
        <taxon>Eukaryota</taxon>
        <taxon>Metazoa</taxon>
        <taxon>Spiralia</taxon>
        <taxon>Lophotrochozoa</taxon>
        <taxon>Platyhelminthes</taxon>
        <taxon>Trematoda</taxon>
        <taxon>Digenea</taxon>
        <taxon>Strigeidida</taxon>
        <taxon>Schistosomatoidea</taxon>
        <taxon>Schistosomatidae</taxon>
        <taxon>Schistosoma</taxon>
    </lineage>
</organism>
<gene>
    <name evidence="1" type="ORF">DC041_0007182</name>
</gene>
<evidence type="ECO:0000313" key="2">
    <source>
        <dbReference type="Proteomes" id="UP000290809"/>
    </source>
</evidence>
<name>A0A430QF95_SCHBO</name>
<accession>A0A430QF95</accession>
<dbReference type="AlphaFoldDB" id="A0A430QF95"/>
<dbReference type="Proteomes" id="UP000290809">
    <property type="component" value="Unassembled WGS sequence"/>
</dbReference>
<reference evidence="1 2" key="1">
    <citation type="journal article" date="2019" name="PLoS Pathog.">
        <title>Genome sequence of the bovine parasite Schistosoma bovis Tanzania.</title>
        <authorList>
            <person name="Oey H."/>
            <person name="Zakrzewski M."/>
            <person name="Gobert G."/>
            <person name="Gravermann K."/>
            <person name="Stoye J."/>
            <person name="Jones M."/>
            <person name="Mcmanus D."/>
            <person name="Krause L."/>
        </authorList>
    </citation>
    <scope>NUCLEOTIDE SEQUENCE [LARGE SCALE GENOMIC DNA]</scope>
    <source>
        <strain evidence="1 2">TAN1997</strain>
    </source>
</reference>
<comment type="caution">
    <text evidence="1">The sequence shown here is derived from an EMBL/GenBank/DDBJ whole genome shotgun (WGS) entry which is preliminary data.</text>
</comment>
<proteinExistence type="predicted"/>
<keyword evidence="2" id="KW-1185">Reference proteome</keyword>
<dbReference type="PANTHER" id="PTHR31649">
    <property type="entry name" value="AGAP009604-PA"/>
    <property type="match status" value="1"/>
</dbReference>